<evidence type="ECO:0000313" key="1">
    <source>
        <dbReference type="EMBL" id="CAF4410501.1"/>
    </source>
</evidence>
<accession>A0A820PU82</accession>
<comment type="caution">
    <text evidence="1">The sequence shown here is derived from an EMBL/GenBank/DDBJ whole genome shotgun (WGS) entry which is preliminary data.</text>
</comment>
<name>A0A820PU82_9BILA</name>
<reference evidence="1" key="1">
    <citation type="submission" date="2021-02" db="EMBL/GenBank/DDBJ databases">
        <authorList>
            <person name="Nowell W R."/>
        </authorList>
    </citation>
    <scope>NUCLEOTIDE SEQUENCE</scope>
</reference>
<feature type="non-terminal residue" evidence="1">
    <location>
        <position position="112"/>
    </location>
</feature>
<gene>
    <name evidence="1" type="ORF">UXM345_LOCUS38489</name>
</gene>
<proteinExistence type="predicted"/>
<organism evidence="1 2">
    <name type="scientific">Rotaria magnacalcarata</name>
    <dbReference type="NCBI Taxonomy" id="392030"/>
    <lineage>
        <taxon>Eukaryota</taxon>
        <taxon>Metazoa</taxon>
        <taxon>Spiralia</taxon>
        <taxon>Gnathifera</taxon>
        <taxon>Rotifera</taxon>
        <taxon>Eurotatoria</taxon>
        <taxon>Bdelloidea</taxon>
        <taxon>Philodinida</taxon>
        <taxon>Philodinidae</taxon>
        <taxon>Rotaria</taxon>
    </lineage>
</organism>
<evidence type="ECO:0000313" key="2">
    <source>
        <dbReference type="Proteomes" id="UP000663842"/>
    </source>
</evidence>
<dbReference type="Proteomes" id="UP000663842">
    <property type="component" value="Unassembled WGS sequence"/>
</dbReference>
<dbReference type="EMBL" id="CAJOBF010027783">
    <property type="protein sequence ID" value="CAF4410501.1"/>
    <property type="molecule type" value="Genomic_DNA"/>
</dbReference>
<protein>
    <submittedName>
        <fullName evidence="1">Uncharacterized protein</fullName>
    </submittedName>
</protein>
<sequence length="112" mass="12963">MRRELSKNVHTIPVKEPVKQLEMWSSDLKTCIKKNINLPNNKKSLKWTNNMEQVTFSQDKPSITISRGNVSRTVMANSLAFKEQDSESIKNNLNKNLTALEIEEERKNYAIN</sequence>
<dbReference type="AlphaFoldDB" id="A0A820PU82"/>